<feature type="transmembrane region" description="Helical" evidence="1">
    <location>
        <begin position="418"/>
        <end position="446"/>
    </location>
</feature>
<dbReference type="STRING" id="1688.BCUN_1659"/>
<feature type="transmembrane region" description="Helical" evidence="1">
    <location>
        <begin position="242"/>
        <end position="263"/>
    </location>
</feature>
<evidence type="ECO:0000313" key="3">
    <source>
        <dbReference type="Proteomes" id="UP000029067"/>
    </source>
</evidence>
<dbReference type="Proteomes" id="UP000029067">
    <property type="component" value="Unassembled WGS sequence"/>
</dbReference>
<keyword evidence="1" id="KW-1133">Transmembrane helix</keyword>
<comment type="caution">
    <text evidence="2">The sequence shown here is derived from an EMBL/GenBank/DDBJ whole genome shotgun (WGS) entry which is preliminary data.</text>
</comment>
<keyword evidence="3" id="KW-1185">Reference proteome</keyword>
<gene>
    <name evidence="2" type="ORF">BCUN_1659</name>
</gene>
<proteinExistence type="predicted"/>
<feature type="transmembrane region" description="Helical" evidence="1">
    <location>
        <begin position="498"/>
        <end position="522"/>
    </location>
</feature>
<feature type="transmembrane region" description="Helical" evidence="1">
    <location>
        <begin position="148"/>
        <end position="173"/>
    </location>
</feature>
<sequence length="544" mass="57624">MTAAVKPPSAVGTLVRLKWALTLSGLKTSAWQVVAMVLAALMALGTVVGTVVGAFAVGTAGQEWRPLLWVAMVVGGTVAILFVMLMQAMVFGEGSTMSMGKFAPFGIPDRSLQLGIILSSLSGVASLAATACLMLWSMAYRGYGAGAVLAQIIMAPCIVILTVCFCKAALALMDTLIGTAGGKSVVYVVVMLLVVTVSQLPSMLMNGSVTIGIDALLGPTEVFSWLPLGCLFAVPFDVAAGAWWAALARVAIAAFTVVACFLVSSWCLHRQRRTLGEQNGARSIKGIGAFARTADSPAGAICARVLSLLRRDVRQTMFLLLPVLFVALFFLQSGDVGPWFPFLGLLIAGWIMLMGEANGLAYDGMGFSMEVIAGVDGRTDRRGRVMAYVTLFVVYFVVLGLVTYAVTGVWRDAQDSLLALVFTVTGFSWSLASLGAAEVFNCAMIYPVPSMDKPFANPQGRMVAQAFIPFLFMGASALVMAPTIGGTLWLLFGAGLEYYPWIMAIALANGIAICALGVWLGAKLLDVRMLKVLRTLERNAALQQ</sequence>
<keyword evidence="1" id="KW-0812">Transmembrane</keyword>
<name>A0A087AKL8_9BIFI</name>
<reference evidence="2 3" key="1">
    <citation type="submission" date="2014-03" db="EMBL/GenBank/DDBJ databases">
        <title>Genomics of Bifidobacteria.</title>
        <authorList>
            <person name="Ventura M."/>
            <person name="Milani C."/>
            <person name="Lugli G.A."/>
        </authorList>
    </citation>
    <scope>NUCLEOTIDE SEQUENCE [LARGE SCALE GENOMIC DNA]</scope>
    <source>
        <strain evidence="2 3">LMG 10738</strain>
    </source>
</reference>
<feature type="transmembrane region" description="Helical" evidence="1">
    <location>
        <begin position="30"/>
        <end position="55"/>
    </location>
</feature>
<feature type="transmembrane region" description="Helical" evidence="1">
    <location>
        <begin position="67"/>
        <end position="92"/>
    </location>
</feature>
<accession>A0A087AKL8</accession>
<keyword evidence="1" id="KW-0472">Membrane</keyword>
<feature type="transmembrane region" description="Helical" evidence="1">
    <location>
        <begin position="385"/>
        <end position="406"/>
    </location>
</feature>
<evidence type="ECO:0000256" key="1">
    <source>
        <dbReference type="SAM" id="Phobius"/>
    </source>
</evidence>
<feature type="transmembrane region" description="Helical" evidence="1">
    <location>
        <begin position="112"/>
        <end position="136"/>
    </location>
</feature>
<feature type="transmembrane region" description="Helical" evidence="1">
    <location>
        <begin position="185"/>
        <end position="204"/>
    </location>
</feature>
<feature type="transmembrane region" description="Helical" evidence="1">
    <location>
        <begin position="316"/>
        <end position="333"/>
    </location>
</feature>
<organism evidence="2 3">
    <name type="scientific">Bifidobacterium cuniculi</name>
    <dbReference type="NCBI Taxonomy" id="1688"/>
    <lineage>
        <taxon>Bacteria</taxon>
        <taxon>Bacillati</taxon>
        <taxon>Actinomycetota</taxon>
        <taxon>Actinomycetes</taxon>
        <taxon>Bifidobacteriales</taxon>
        <taxon>Bifidobacteriaceae</taxon>
        <taxon>Bifidobacterium</taxon>
    </lineage>
</organism>
<dbReference type="eggNOG" id="ENOG502Z89R">
    <property type="taxonomic scope" value="Bacteria"/>
</dbReference>
<feature type="transmembrane region" description="Helical" evidence="1">
    <location>
        <begin position="467"/>
        <end position="492"/>
    </location>
</feature>
<protein>
    <submittedName>
        <fullName evidence="2">Uncharacterized protein</fullName>
    </submittedName>
</protein>
<feature type="transmembrane region" description="Helical" evidence="1">
    <location>
        <begin position="339"/>
        <end position="364"/>
    </location>
</feature>
<evidence type="ECO:0000313" key="2">
    <source>
        <dbReference type="EMBL" id="KFI59318.1"/>
    </source>
</evidence>
<dbReference type="EMBL" id="JGYV01000026">
    <property type="protein sequence ID" value="KFI59318.1"/>
    <property type="molecule type" value="Genomic_DNA"/>
</dbReference>
<dbReference type="AlphaFoldDB" id="A0A087AKL8"/>